<proteinExistence type="predicted"/>
<dbReference type="CDD" id="cd07326">
    <property type="entry name" value="M56_BlaR1_MecR1_like"/>
    <property type="match status" value="1"/>
</dbReference>
<feature type="transmembrane region" description="Helical" evidence="1">
    <location>
        <begin position="49"/>
        <end position="69"/>
    </location>
</feature>
<dbReference type="Proteomes" id="UP000237222">
    <property type="component" value="Unassembled WGS sequence"/>
</dbReference>
<keyword evidence="1" id="KW-0472">Membrane</keyword>
<sequence>MNSTLGNIGNYLVGWTLITLVLSWLFALTYPLLLRVLNTSGAQQASRATLIYVLLPPAAAILALLILSVPELAFPLVSTHCHETLCTPHTLHMSTDTLEDIVSVFSVVIVLTGLCTLIATQLIHSRKRLRVLRDLSEDNSPKYRLIDSPEHIAWCAGLLRPQIFISSGLLASLSAEQLRVVLIHEKTHAIRRDNLRKWLLYWATFTWPKNIRRNIRQNYSNYSEHICDLVAAQLEQKHHKLNALIDTLASTDSIGLAPLTTNNHQRKRVTALQRELHLQNASSSSKNISRLLPEFLIAAIWLLSVITAVHFGHPLLEWLSS</sequence>
<dbReference type="InterPro" id="IPR008756">
    <property type="entry name" value="Peptidase_M56"/>
</dbReference>
<evidence type="ECO:0000259" key="2">
    <source>
        <dbReference type="Pfam" id="PF05569"/>
    </source>
</evidence>
<organism evidence="3 4">
    <name type="scientific">Zhongshania marina</name>
    <dbReference type="NCBI Taxonomy" id="2304603"/>
    <lineage>
        <taxon>Bacteria</taxon>
        <taxon>Pseudomonadati</taxon>
        <taxon>Pseudomonadota</taxon>
        <taxon>Gammaproteobacteria</taxon>
        <taxon>Cellvibrionales</taxon>
        <taxon>Spongiibacteraceae</taxon>
        <taxon>Zhongshania</taxon>
    </lineage>
</organism>
<dbReference type="PANTHER" id="PTHR34978">
    <property type="entry name" value="POSSIBLE SENSOR-TRANSDUCER PROTEIN BLAR"/>
    <property type="match status" value="1"/>
</dbReference>
<accession>A0A2S4HBM4</accession>
<protein>
    <recommendedName>
        <fullName evidence="2">Peptidase M56 domain-containing protein</fullName>
    </recommendedName>
</protein>
<gene>
    <name evidence="3" type="ORF">C0068_17255</name>
</gene>
<evidence type="ECO:0000313" key="3">
    <source>
        <dbReference type="EMBL" id="POP51385.1"/>
    </source>
</evidence>
<dbReference type="EMBL" id="PQGG01000040">
    <property type="protein sequence ID" value="POP51385.1"/>
    <property type="molecule type" value="Genomic_DNA"/>
</dbReference>
<dbReference type="InterPro" id="IPR052173">
    <property type="entry name" value="Beta-lactam_resp_regulator"/>
</dbReference>
<feature type="domain" description="Peptidase M56" evidence="2">
    <location>
        <begin position="92"/>
        <end position="229"/>
    </location>
</feature>
<dbReference type="PANTHER" id="PTHR34978:SF3">
    <property type="entry name" value="SLR0241 PROTEIN"/>
    <property type="match status" value="1"/>
</dbReference>
<dbReference type="AlphaFoldDB" id="A0A2S4HBM4"/>
<dbReference type="Gene3D" id="3.30.2010.10">
    <property type="entry name" value="Metalloproteases ('zincins'), catalytic domain"/>
    <property type="match status" value="1"/>
</dbReference>
<name>A0A2S4HBM4_9GAMM</name>
<dbReference type="Pfam" id="PF05569">
    <property type="entry name" value="Peptidase_M56"/>
    <property type="match status" value="1"/>
</dbReference>
<keyword evidence="1" id="KW-1133">Transmembrane helix</keyword>
<feature type="transmembrane region" description="Helical" evidence="1">
    <location>
        <begin position="12"/>
        <end position="37"/>
    </location>
</feature>
<evidence type="ECO:0000256" key="1">
    <source>
        <dbReference type="SAM" id="Phobius"/>
    </source>
</evidence>
<keyword evidence="1" id="KW-0812">Transmembrane</keyword>
<comment type="caution">
    <text evidence="3">The sequence shown here is derived from an EMBL/GenBank/DDBJ whole genome shotgun (WGS) entry which is preliminary data.</text>
</comment>
<evidence type="ECO:0000313" key="4">
    <source>
        <dbReference type="Proteomes" id="UP000237222"/>
    </source>
</evidence>
<dbReference type="OrthoDB" id="6388556at2"/>
<reference evidence="3" key="1">
    <citation type="submission" date="2018-01" db="EMBL/GenBank/DDBJ databases">
        <authorList>
            <person name="Yu X.-D."/>
        </authorList>
    </citation>
    <scope>NUCLEOTIDE SEQUENCE</scope>
    <source>
        <strain evidence="3">ZX-21</strain>
    </source>
</reference>
<dbReference type="RefSeq" id="WP_103685721.1">
    <property type="nucleotide sequence ID" value="NZ_PQGG01000040.1"/>
</dbReference>
<feature type="transmembrane region" description="Helical" evidence="1">
    <location>
        <begin position="101"/>
        <end position="123"/>
    </location>
</feature>
<feature type="transmembrane region" description="Helical" evidence="1">
    <location>
        <begin position="291"/>
        <end position="311"/>
    </location>
</feature>